<dbReference type="EMBL" id="JQ345700">
    <property type="protein sequence ID" value="AFV70652.1"/>
    <property type="molecule type" value="Genomic_DNA"/>
</dbReference>
<protein>
    <submittedName>
        <fullName evidence="1">E4.2</fullName>
    </submittedName>
</protein>
<dbReference type="GeneID" id="14443571"/>
<dbReference type="Proteomes" id="UP000108614">
    <property type="component" value="Segment"/>
</dbReference>
<evidence type="ECO:0000313" key="1">
    <source>
        <dbReference type="EMBL" id="AFV70652.1"/>
    </source>
</evidence>
<name>K9MNL2_9ADEN</name>
<organism evidence="1 2">
    <name type="scientific">Bovine adenovirus 6</name>
    <dbReference type="NCBI Taxonomy" id="111167"/>
    <lineage>
        <taxon>Viruses</taxon>
        <taxon>Varidnaviria</taxon>
        <taxon>Bamfordvirae</taxon>
        <taxon>Preplasmiviricota</taxon>
        <taxon>Polisuviricotina</taxon>
        <taxon>Pharingeaviricetes</taxon>
        <taxon>Rowavirales</taxon>
        <taxon>Adenoviridae</taxon>
        <taxon>Barthadenovirus</taxon>
        <taxon>Barthadenovirus bossextum</taxon>
        <taxon>Bovine atadenovirus E</taxon>
    </lineage>
</organism>
<reference evidence="1 2" key="1">
    <citation type="submission" date="2011-12" db="EMBL/GenBank/DDBJ databases">
        <title>Genome analysis of Bovine adenovirus 6 reveals a need to establish a new species: Bovine adenovirus E.</title>
        <authorList>
            <person name="Erdei N."/>
            <person name="Szathmary R."/>
            <person name="Harrach B."/>
            <person name="Benko M."/>
        </authorList>
    </citation>
    <scope>NUCLEOTIDE SEQUENCE [LARGE SCALE GENOMIC DNA]</scope>
    <source>
        <strain evidence="1">671130</strain>
    </source>
</reference>
<keyword evidence="2" id="KW-1185">Reference proteome</keyword>
<accession>K9MNL2</accession>
<dbReference type="KEGG" id="vg:14443571"/>
<dbReference type="RefSeq" id="YP_007347016.1">
    <property type="nucleotide sequence ID" value="NC_020074.1"/>
</dbReference>
<evidence type="ECO:0000313" key="2">
    <source>
        <dbReference type="Proteomes" id="UP000108614"/>
    </source>
</evidence>
<proteinExistence type="predicted"/>
<dbReference type="OrthoDB" id="5555at10239"/>
<sequence length="219" mass="25871">MEFNLQLIACDRPHVTSHGMEVFRCHGRGRLCPALRVSCLKKMLTPVIYDQYFCYFPVSQKRDSFFKQSDMDYIFFYHCHCSSPGSLQCLAARQVLLRCFDNVPVSLFSERVFRTVPVCCNTWVCCPIIFLGAFNMRQKHCYFLLCGPNGASFKNEWFDYQELKEIVFCDSCSMFVVRCKCQYSIKECIRRTEVKYNFVRMLYSCTFLFRPSNESSWHL</sequence>